<dbReference type="Proteomes" id="UP001500466">
    <property type="component" value="Unassembled WGS sequence"/>
</dbReference>
<comment type="pathway">
    <text evidence="1">Amino-acid biosynthesis; L-leucine biosynthesis; L-leucine from 3-methyl-2-oxobutanoate: step 1/4.</text>
</comment>
<dbReference type="Pfam" id="PF00682">
    <property type="entry name" value="HMGL-like"/>
    <property type="match status" value="1"/>
</dbReference>
<gene>
    <name evidence="9" type="primary">lysS_2</name>
    <name evidence="9" type="ORF">GCM10023205_76940</name>
</gene>
<evidence type="ECO:0000259" key="8">
    <source>
        <dbReference type="PROSITE" id="PS50991"/>
    </source>
</evidence>
<evidence type="ECO:0000256" key="2">
    <source>
        <dbReference type="ARBA" id="ARBA00012973"/>
    </source>
</evidence>
<dbReference type="InterPro" id="IPR002034">
    <property type="entry name" value="AIPM/Hcit_synth_CS"/>
</dbReference>
<keyword evidence="3" id="KW-0028">Amino-acid biosynthesis</keyword>
<protein>
    <recommendedName>
        <fullName evidence="2">2-isopropylmalate synthase</fullName>
        <ecNumber evidence="2">2.3.3.13</ecNumber>
    </recommendedName>
</protein>
<evidence type="ECO:0000313" key="9">
    <source>
        <dbReference type="EMBL" id="GAA4992905.1"/>
    </source>
</evidence>
<name>A0ABP9IA64_9ACTN</name>
<evidence type="ECO:0000256" key="4">
    <source>
        <dbReference type="ARBA" id="ARBA00022679"/>
    </source>
</evidence>
<organism evidence="9 10">
    <name type="scientific">Yinghuangia aomiensis</name>
    <dbReference type="NCBI Taxonomy" id="676205"/>
    <lineage>
        <taxon>Bacteria</taxon>
        <taxon>Bacillati</taxon>
        <taxon>Actinomycetota</taxon>
        <taxon>Actinomycetes</taxon>
        <taxon>Kitasatosporales</taxon>
        <taxon>Streptomycetaceae</taxon>
        <taxon>Yinghuangia</taxon>
    </lineage>
</organism>
<sequence length="434" mass="46249">MTVAADAVARDWLHSWNPDGLGRYDQVRVEDDVRESLQNVRVHRPTLEQRKQMLELSAQVGVQVTFLGFPAASAAEREQCAALVGHLADKKLPQEPVLMARAVAADVRAVLEIQQQQSAPVTADLYLSSSPIRARVENWSVREMLERLKAMARLAAGEGLDFRIAFEDSTRTPPGYLAPCVKAALDVGAKCVVLNDTAGDCVPAGASRHTEFVADLIAKSGTDTELSWHGHNDKGLALANSLAAIEAGATLISGTFTGLGERTGNTPLEQLLVLLVNAGTPRYDLSQLVPMCELIAAATGVEIPTHLPVVGADAFSTSTGTHATAVLKARALGPDFEDAVYSAVSARRLGREQELLLGPNSSRPAVSAVLDAMALPVTGDDIDALLAHCKQHRRTLRTREDILNALGFVTDPSGPPPSGTTLTSGVRSENRRTV</sequence>
<dbReference type="InterPro" id="IPR050073">
    <property type="entry name" value="2-IPM_HCS-like"/>
</dbReference>
<evidence type="ECO:0000256" key="1">
    <source>
        <dbReference type="ARBA" id="ARBA00004689"/>
    </source>
</evidence>
<dbReference type="InterPro" id="IPR013785">
    <property type="entry name" value="Aldolase_TIM"/>
</dbReference>
<dbReference type="CDD" id="cd03174">
    <property type="entry name" value="DRE_TIM_metallolyase"/>
    <property type="match status" value="1"/>
</dbReference>
<dbReference type="PROSITE" id="PS50991">
    <property type="entry name" value="PYR_CT"/>
    <property type="match status" value="1"/>
</dbReference>
<proteinExistence type="predicted"/>
<evidence type="ECO:0000256" key="6">
    <source>
        <dbReference type="ARBA" id="ARBA00023304"/>
    </source>
</evidence>
<feature type="region of interest" description="Disordered" evidence="7">
    <location>
        <begin position="408"/>
        <end position="434"/>
    </location>
</feature>
<keyword evidence="5" id="KW-0464">Manganese</keyword>
<accession>A0ABP9IA64</accession>
<dbReference type="PANTHER" id="PTHR10277:SF9">
    <property type="entry name" value="2-ISOPROPYLMALATE SYNTHASE 1, CHLOROPLASTIC-RELATED"/>
    <property type="match status" value="1"/>
</dbReference>
<dbReference type="PANTHER" id="PTHR10277">
    <property type="entry name" value="HOMOCITRATE SYNTHASE-RELATED"/>
    <property type="match status" value="1"/>
</dbReference>
<dbReference type="EMBL" id="BAABHS010000048">
    <property type="protein sequence ID" value="GAA4992905.1"/>
    <property type="molecule type" value="Genomic_DNA"/>
</dbReference>
<comment type="caution">
    <text evidence="9">The sequence shown here is derived from an EMBL/GenBank/DDBJ whole genome shotgun (WGS) entry which is preliminary data.</text>
</comment>
<dbReference type="InterPro" id="IPR000891">
    <property type="entry name" value="PYR_CT"/>
</dbReference>
<evidence type="ECO:0000256" key="7">
    <source>
        <dbReference type="SAM" id="MobiDB-lite"/>
    </source>
</evidence>
<evidence type="ECO:0000256" key="3">
    <source>
        <dbReference type="ARBA" id="ARBA00022605"/>
    </source>
</evidence>
<dbReference type="RefSeq" id="WP_345680514.1">
    <property type="nucleotide sequence ID" value="NZ_BAABHS010000048.1"/>
</dbReference>
<keyword evidence="10" id="KW-1185">Reference proteome</keyword>
<evidence type="ECO:0000256" key="5">
    <source>
        <dbReference type="ARBA" id="ARBA00023211"/>
    </source>
</evidence>
<dbReference type="SUPFAM" id="SSF51569">
    <property type="entry name" value="Aldolase"/>
    <property type="match status" value="1"/>
</dbReference>
<dbReference type="PROSITE" id="PS00816">
    <property type="entry name" value="AIPM_HOMOCIT_SYNTH_2"/>
    <property type="match status" value="1"/>
</dbReference>
<reference evidence="10" key="1">
    <citation type="journal article" date="2019" name="Int. J. Syst. Evol. Microbiol.">
        <title>The Global Catalogue of Microorganisms (GCM) 10K type strain sequencing project: providing services to taxonomists for standard genome sequencing and annotation.</title>
        <authorList>
            <consortium name="The Broad Institute Genomics Platform"/>
            <consortium name="The Broad Institute Genome Sequencing Center for Infectious Disease"/>
            <person name="Wu L."/>
            <person name="Ma J."/>
        </authorList>
    </citation>
    <scope>NUCLEOTIDE SEQUENCE [LARGE SCALE GENOMIC DNA]</scope>
    <source>
        <strain evidence="10">JCM 17986</strain>
    </source>
</reference>
<dbReference type="EC" id="2.3.3.13" evidence="2"/>
<feature type="domain" description="Pyruvate carboxyltransferase" evidence="8">
    <location>
        <begin position="26"/>
        <end position="289"/>
    </location>
</feature>
<keyword evidence="6" id="KW-0100">Branched-chain amino acid biosynthesis</keyword>
<dbReference type="Gene3D" id="3.20.20.70">
    <property type="entry name" value="Aldolase class I"/>
    <property type="match status" value="1"/>
</dbReference>
<evidence type="ECO:0000313" key="10">
    <source>
        <dbReference type="Proteomes" id="UP001500466"/>
    </source>
</evidence>
<keyword evidence="4" id="KW-0808">Transferase</keyword>